<accession>A0A3G8MB25</accession>
<geneLocation type="plasmid" evidence="2 4">
    <name>unnamed2</name>
</geneLocation>
<geneLocation type="plasmid" evidence="1">
    <name>pGW6_2</name>
</geneLocation>
<evidence type="ECO:0008006" key="5">
    <source>
        <dbReference type="Google" id="ProtNLM"/>
    </source>
</evidence>
<organism evidence="1 3">
    <name type="scientific">Methylocystis rosea</name>
    <dbReference type="NCBI Taxonomy" id="173366"/>
    <lineage>
        <taxon>Bacteria</taxon>
        <taxon>Pseudomonadati</taxon>
        <taxon>Pseudomonadota</taxon>
        <taxon>Alphaproteobacteria</taxon>
        <taxon>Hyphomicrobiales</taxon>
        <taxon>Methylocystaceae</taxon>
        <taxon>Methylocystis</taxon>
    </lineage>
</organism>
<protein>
    <recommendedName>
        <fullName evidence="5">Zinc-finger domain-containing protein</fullName>
    </recommendedName>
</protein>
<evidence type="ECO:0000313" key="4">
    <source>
        <dbReference type="Proteomes" id="UP000424673"/>
    </source>
</evidence>
<geneLocation type="plasmid" evidence="3">
    <name>pgw6_2</name>
</geneLocation>
<dbReference type="EMBL" id="CP044330">
    <property type="protein sequence ID" value="QGM95928.1"/>
    <property type="molecule type" value="Genomic_DNA"/>
</dbReference>
<dbReference type="Proteomes" id="UP000424673">
    <property type="component" value="Plasmid unnamed2"/>
</dbReference>
<dbReference type="Proteomes" id="UP000273982">
    <property type="component" value="Plasmid pGW6_2"/>
</dbReference>
<keyword evidence="1" id="KW-0614">Plasmid</keyword>
<sequence>MKQKEFARLLDTIFAAKSGEEMSCTDYFDSLPRYAELEASGLDAAATLPEVRHHMHQCPECEEVYLGLLALVRAEKAADRG</sequence>
<dbReference type="RefSeq" id="WP_018409358.1">
    <property type="nucleotide sequence ID" value="NZ_CP034088.1"/>
</dbReference>
<evidence type="ECO:0000313" key="1">
    <source>
        <dbReference type="EMBL" id="AZG79047.1"/>
    </source>
</evidence>
<dbReference type="AlphaFoldDB" id="A0A3G8MB25"/>
<proteinExistence type="predicted"/>
<dbReference type="EMBL" id="CP034088">
    <property type="protein sequence ID" value="AZG79047.1"/>
    <property type="molecule type" value="Genomic_DNA"/>
</dbReference>
<evidence type="ECO:0000313" key="2">
    <source>
        <dbReference type="EMBL" id="QGM95928.1"/>
    </source>
</evidence>
<gene>
    <name evidence="1" type="ORF">EHO51_19755</name>
    <name evidence="2" type="ORF">F7D13_17760</name>
</gene>
<reference evidence="2 4" key="2">
    <citation type="journal article" date="2021" name="AMB Express">
        <title>Isolation and characterisation of Methylocystis spp. for poly-3-hydroxybutyrate production using waste methane feedstocks.</title>
        <authorList>
            <person name="Rumah B.L."/>
            <person name="Stead C.E."/>
            <person name="Claxton Stevens B.H."/>
            <person name="Minton N.P."/>
            <person name="Grosse-Honebrink A."/>
            <person name="Zhang Y."/>
        </authorList>
    </citation>
    <scope>NUCLEOTIDE SEQUENCE [LARGE SCALE GENOMIC DNA]</scope>
    <source>
        <strain evidence="2 4">BRCS1</strain>
        <plasmid evidence="2 4">unnamed2</plasmid>
    </source>
</reference>
<reference evidence="1 3" key="1">
    <citation type="submission" date="2018-11" db="EMBL/GenBank/DDBJ databases">
        <title>Genome squencing of methanotrophic bacteria isolated from alkaline groundwater in Korea.</title>
        <authorList>
            <person name="Nguyen L.N."/>
        </authorList>
    </citation>
    <scope>NUCLEOTIDE SEQUENCE [LARGE SCALE GENOMIC DNA]</scope>
    <source>
        <strain evidence="1 3">GW6</strain>
        <plasmid evidence="1">pGW6_2</plasmid>
        <plasmid evidence="3">pgw6_2</plasmid>
    </source>
</reference>
<name>A0A3G8MB25_9HYPH</name>
<evidence type="ECO:0000313" key="3">
    <source>
        <dbReference type="Proteomes" id="UP000273982"/>
    </source>
</evidence>
<keyword evidence="4" id="KW-1185">Reference proteome</keyword>
<dbReference type="KEGG" id="mros:EHO51_19755"/>